<evidence type="ECO:0000256" key="3">
    <source>
        <dbReference type="ARBA" id="ARBA00022692"/>
    </source>
</evidence>
<feature type="transmembrane region" description="Helical" evidence="6">
    <location>
        <begin position="46"/>
        <end position="72"/>
    </location>
</feature>
<evidence type="ECO:0000256" key="5">
    <source>
        <dbReference type="ARBA" id="ARBA00023136"/>
    </source>
</evidence>
<sequence length="447" mass="49747">MGKIKELIGNKQFLSLAGNVVMAGLNLITNAILLRHTTEERMGDWFFFQATYVFIDTFRSGFLSTAFIKFFAGADKQRADNVLGSTWVLGWLITLAICVITVPGLFMLKYIDNSGIETAIKWVAITFVATLPIVVATWILQAQQRYKEILYIRLINQGSFIIAVIVLIYIKQNTLYWYLVTNIISCVLTSVIVFACSWTGMKTMRAQTKASMTEIYHFGKFSVGTSISANLLRYSDTFIINLLLVPTHPNALAVYGIGQMLTNMIDIPLRSFVNTGMSSLSAAQNNNRKDELQYIFKKYTGALTILFVPVIIGAMAFADIAVGMLGGGKYVGTPAANIFRIFLCIALLFPIDRFTGVTLDIIHKPKINFYKVLAMLSVNIVGDLIGIHLLHSIYGVGFASIPTFIVGTAIGYFSLKMYMDFTFTDIIKLGWAEVKILYKLAMGKLAR</sequence>
<gene>
    <name evidence="7" type="ORF">IRJ16_09250</name>
</gene>
<feature type="transmembrane region" description="Helical" evidence="6">
    <location>
        <begin position="119"/>
        <end position="139"/>
    </location>
</feature>
<dbReference type="GO" id="GO:0005886">
    <property type="term" value="C:plasma membrane"/>
    <property type="evidence" value="ECO:0007669"/>
    <property type="project" value="UniProtKB-SubCell"/>
</dbReference>
<organism evidence="7 8">
    <name type="scientific">Mucilaginibacter myungsuensis</name>
    <dbReference type="NCBI Taxonomy" id="649104"/>
    <lineage>
        <taxon>Bacteria</taxon>
        <taxon>Pseudomonadati</taxon>
        <taxon>Bacteroidota</taxon>
        <taxon>Sphingobacteriia</taxon>
        <taxon>Sphingobacteriales</taxon>
        <taxon>Sphingobacteriaceae</taxon>
        <taxon>Mucilaginibacter</taxon>
    </lineage>
</organism>
<feature type="transmembrane region" description="Helical" evidence="6">
    <location>
        <begin position="12"/>
        <end position="34"/>
    </location>
</feature>
<evidence type="ECO:0000256" key="1">
    <source>
        <dbReference type="ARBA" id="ARBA00004651"/>
    </source>
</evidence>
<feature type="transmembrane region" description="Helical" evidence="6">
    <location>
        <begin position="396"/>
        <end position="415"/>
    </location>
</feature>
<keyword evidence="8" id="KW-1185">Reference proteome</keyword>
<evidence type="ECO:0000256" key="4">
    <source>
        <dbReference type="ARBA" id="ARBA00022989"/>
    </source>
</evidence>
<comment type="subcellular location">
    <subcellularLocation>
        <location evidence="1">Cell membrane</location>
        <topology evidence="1">Multi-pass membrane protein</topology>
    </subcellularLocation>
</comment>
<evidence type="ECO:0000313" key="7">
    <source>
        <dbReference type="EMBL" id="MBE9662069.1"/>
    </source>
</evidence>
<feature type="transmembrane region" description="Helical" evidence="6">
    <location>
        <begin position="84"/>
        <end position="107"/>
    </location>
</feature>
<feature type="transmembrane region" description="Helical" evidence="6">
    <location>
        <begin position="151"/>
        <end position="170"/>
    </location>
</feature>
<feature type="transmembrane region" description="Helical" evidence="6">
    <location>
        <begin position="372"/>
        <end position="390"/>
    </location>
</feature>
<feature type="transmembrane region" description="Helical" evidence="6">
    <location>
        <begin position="299"/>
        <end position="318"/>
    </location>
</feature>
<keyword evidence="2" id="KW-1003">Cell membrane</keyword>
<feature type="transmembrane region" description="Helical" evidence="6">
    <location>
        <begin position="330"/>
        <end position="351"/>
    </location>
</feature>
<dbReference type="Proteomes" id="UP000622475">
    <property type="component" value="Unassembled WGS sequence"/>
</dbReference>
<proteinExistence type="predicted"/>
<dbReference type="AlphaFoldDB" id="A0A929L059"/>
<evidence type="ECO:0000313" key="8">
    <source>
        <dbReference type="Proteomes" id="UP000622475"/>
    </source>
</evidence>
<reference evidence="7" key="1">
    <citation type="submission" date="2020-10" db="EMBL/GenBank/DDBJ databases">
        <title>Mucilaginibacter mali sp. nov., isolated from rhizosphere soil of apple orchard.</title>
        <authorList>
            <person name="Lee J.-S."/>
            <person name="Kim H.S."/>
            <person name="Kim J.-S."/>
        </authorList>
    </citation>
    <scope>NUCLEOTIDE SEQUENCE</scope>
    <source>
        <strain evidence="7">KCTC 22746</strain>
    </source>
</reference>
<evidence type="ECO:0000256" key="6">
    <source>
        <dbReference type="SAM" id="Phobius"/>
    </source>
</evidence>
<dbReference type="Pfam" id="PF13440">
    <property type="entry name" value="Polysacc_synt_3"/>
    <property type="match status" value="1"/>
</dbReference>
<keyword evidence="4 6" id="KW-1133">Transmembrane helix</keyword>
<comment type="caution">
    <text evidence="7">The sequence shown here is derived from an EMBL/GenBank/DDBJ whole genome shotgun (WGS) entry which is preliminary data.</text>
</comment>
<keyword evidence="3 6" id="KW-0812">Transmembrane</keyword>
<dbReference type="InterPro" id="IPR050833">
    <property type="entry name" value="Poly_Biosynth_Transport"/>
</dbReference>
<evidence type="ECO:0000256" key="2">
    <source>
        <dbReference type="ARBA" id="ARBA00022475"/>
    </source>
</evidence>
<dbReference type="PANTHER" id="PTHR30250">
    <property type="entry name" value="PST FAMILY PREDICTED COLANIC ACID TRANSPORTER"/>
    <property type="match status" value="1"/>
</dbReference>
<dbReference type="PANTHER" id="PTHR30250:SF11">
    <property type="entry name" value="O-ANTIGEN TRANSPORTER-RELATED"/>
    <property type="match status" value="1"/>
</dbReference>
<dbReference type="EMBL" id="JADFFL010000003">
    <property type="protein sequence ID" value="MBE9662069.1"/>
    <property type="molecule type" value="Genomic_DNA"/>
</dbReference>
<name>A0A929L059_9SPHI</name>
<protein>
    <submittedName>
        <fullName evidence="7">Oligosaccharide flippase family protein</fullName>
    </submittedName>
</protein>
<dbReference type="RefSeq" id="WP_194111264.1">
    <property type="nucleotide sequence ID" value="NZ_JADFFL010000003.1"/>
</dbReference>
<accession>A0A929L059</accession>
<keyword evidence="5 6" id="KW-0472">Membrane</keyword>
<feature type="transmembrane region" description="Helical" evidence="6">
    <location>
        <begin position="176"/>
        <end position="199"/>
    </location>
</feature>